<dbReference type="Gene3D" id="3.10.20.30">
    <property type="match status" value="1"/>
</dbReference>
<dbReference type="InterPro" id="IPR003749">
    <property type="entry name" value="ThiS/MoaD-like"/>
</dbReference>
<dbReference type="SUPFAM" id="SSF54285">
    <property type="entry name" value="MoaD/ThiS"/>
    <property type="match status" value="1"/>
</dbReference>
<dbReference type="InterPro" id="IPR016155">
    <property type="entry name" value="Mopterin_synth/thiamin_S_b"/>
</dbReference>
<dbReference type="EMBL" id="WSSB01000006">
    <property type="protein sequence ID" value="MXR37024.1"/>
    <property type="molecule type" value="Genomic_DNA"/>
</dbReference>
<name>A0A845BP43_9NEIS</name>
<keyword evidence="2" id="KW-1185">Reference proteome</keyword>
<proteinExistence type="predicted"/>
<comment type="caution">
    <text evidence="1">The sequence shown here is derived from an EMBL/GenBank/DDBJ whole genome shotgun (WGS) entry which is preliminary data.</text>
</comment>
<dbReference type="Pfam" id="PF02597">
    <property type="entry name" value="ThiS"/>
    <property type="match status" value="1"/>
</dbReference>
<reference evidence="1 2" key="1">
    <citation type="submission" date="2019-12" db="EMBL/GenBank/DDBJ databases">
        <title>Neisseriaceae gen. nov. sp. Genome sequencing and assembly.</title>
        <authorList>
            <person name="Liu Z."/>
            <person name="Li A."/>
        </authorList>
    </citation>
    <scope>NUCLEOTIDE SEQUENCE [LARGE SCALE GENOMIC DNA]</scope>
    <source>
        <strain evidence="1 2">B2N2-7</strain>
    </source>
</reference>
<accession>A0A845BP43</accession>
<organism evidence="1 2">
    <name type="scientific">Craterilacuibacter sinensis</name>
    <dbReference type="NCBI Taxonomy" id="2686017"/>
    <lineage>
        <taxon>Bacteria</taxon>
        <taxon>Pseudomonadati</taxon>
        <taxon>Pseudomonadota</taxon>
        <taxon>Betaproteobacteria</taxon>
        <taxon>Neisseriales</taxon>
        <taxon>Neisseriaceae</taxon>
        <taxon>Craterilacuibacter</taxon>
    </lineage>
</organism>
<dbReference type="Proteomes" id="UP000467214">
    <property type="component" value="Unassembled WGS sequence"/>
</dbReference>
<evidence type="ECO:0000313" key="2">
    <source>
        <dbReference type="Proteomes" id="UP000467214"/>
    </source>
</evidence>
<sequence>MIRILYFGFLREALGRDEESLDWAGGTSEDLLSLLRARGDDWAAALAPDKVFRVVVDREIKRGVAEIADGAEVGILPPVTGG</sequence>
<evidence type="ECO:0000313" key="1">
    <source>
        <dbReference type="EMBL" id="MXR37024.1"/>
    </source>
</evidence>
<dbReference type="InterPro" id="IPR012675">
    <property type="entry name" value="Beta-grasp_dom_sf"/>
</dbReference>
<protein>
    <submittedName>
        <fullName evidence="1">MoaD/ThiS family protein</fullName>
    </submittedName>
</protein>
<dbReference type="CDD" id="cd00754">
    <property type="entry name" value="Ubl_MoaD"/>
    <property type="match status" value="1"/>
</dbReference>
<gene>
    <name evidence="1" type="ORF">GQF02_08570</name>
</gene>
<dbReference type="RefSeq" id="WP_160796374.1">
    <property type="nucleotide sequence ID" value="NZ_WSSB01000006.1"/>
</dbReference>
<dbReference type="AlphaFoldDB" id="A0A845BP43"/>